<dbReference type="InterPro" id="IPR042185">
    <property type="entry name" value="Serpin_sf_2"/>
</dbReference>
<dbReference type="InterPro" id="IPR023796">
    <property type="entry name" value="Serpin_dom"/>
</dbReference>
<dbReference type="PROSITE" id="PS00284">
    <property type="entry name" value="SERPIN"/>
    <property type="match status" value="1"/>
</dbReference>
<comment type="similarity">
    <text evidence="1">Belongs to the serpin family.</text>
</comment>
<dbReference type="Gene3D" id="2.30.39.10">
    <property type="entry name" value="Alpha-1-antitrypsin, domain 1"/>
    <property type="match status" value="1"/>
</dbReference>
<dbReference type="SUPFAM" id="SSF56574">
    <property type="entry name" value="Serpins"/>
    <property type="match status" value="1"/>
</dbReference>
<dbReference type="Gene3D" id="3.30.497.10">
    <property type="entry name" value="Antithrombin, subunit I, domain 2"/>
    <property type="match status" value="1"/>
</dbReference>
<proteinExistence type="inferred from homology"/>
<sequence length="402" mass="45591">MKHKRYIITTALASLLLISGCSDNNQSAYNDSLLKAKSITIDTKEIDEQFQNSYYDMSLSLLKQQDLSDSNLISPLSIYTALGMTMNGADGDTLEEMEQVFGLSSTDMNQYLSNYSKNLGQYSSANSIWLEESFAEGVKQDFLNENFSFYSSEVYKTAMDDKSTKEINNWVSDNTNEKIKKIVGKLDGSERMILINAIAFDAKWETPYETIEDGIFTNYNGDSQDTSYLSSDESKSYINEKMSSFTKTYEDGKYAFIAVLPSEEYTIDEYVNQLDSEQLSQIIKNQENREVYTQMPKFEQEQDYQLINSLKNLGIVSAFSDSANFSRMSDNGNLQISEIRHKTYINVDEEGTQASAATSVTIKETAAMVEENEDIILNRPFLYMIVDVENDIPIFIGTVNEL</sequence>
<evidence type="ECO:0000259" key="2">
    <source>
        <dbReference type="SMART" id="SM00093"/>
    </source>
</evidence>
<name>A0ABU0E2J5_9FIRM</name>
<feature type="domain" description="Serpin" evidence="2">
    <location>
        <begin position="59"/>
        <end position="402"/>
    </location>
</feature>
<dbReference type="InterPro" id="IPR036186">
    <property type="entry name" value="Serpin_sf"/>
</dbReference>
<accession>A0ABU0E2J5</accession>
<organism evidence="3 4">
    <name type="scientific">Breznakia pachnodae</name>
    <dbReference type="NCBI Taxonomy" id="265178"/>
    <lineage>
        <taxon>Bacteria</taxon>
        <taxon>Bacillati</taxon>
        <taxon>Bacillota</taxon>
        <taxon>Erysipelotrichia</taxon>
        <taxon>Erysipelotrichales</taxon>
        <taxon>Erysipelotrichaceae</taxon>
        <taxon>Breznakia</taxon>
    </lineage>
</organism>
<dbReference type="Pfam" id="PF00079">
    <property type="entry name" value="Serpin"/>
    <property type="match status" value="1"/>
</dbReference>
<dbReference type="RefSeq" id="WP_307407190.1">
    <property type="nucleotide sequence ID" value="NZ_JAUSUR010000002.1"/>
</dbReference>
<dbReference type="CDD" id="cd19589">
    <property type="entry name" value="serpin_tengpin-like"/>
    <property type="match status" value="1"/>
</dbReference>
<gene>
    <name evidence="3" type="ORF">J2S15_001668</name>
</gene>
<evidence type="ECO:0000256" key="1">
    <source>
        <dbReference type="RuleBase" id="RU000411"/>
    </source>
</evidence>
<dbReference type="Proteomes" id="UP001230220">
    <property type="component" value="Unassembled WGS sequence"/>
</dbReference>
<evidence type="ECO:0000313" key="4">
    <source>
        <dbReference type="Proteomes" id="UP001230220"/>
    </source>
</evidence>
<dbReference type="InterPro" id="IPR042178">
    <property type="entry name" value="Serpin_sf_1"/>
</dbReference>
<comment type="caution">
    <text evidence="3">The sequence shown here is derived from an EMBL/GenBank/DDBJ whole genome shotgun (WGS) entry which is preliminary data.</text>
</comment>
<dbReference type="PANTHER" id="PTHR11461:SF211">
    <property type="entry name" value="GH10112P-RELATED"/>
    <property type="match status" value="1"/>
</dbReference>
<dbReference type="InterPro" id="IPR000215">
    <property type="entry name" value="Serpin_fam"/>
</dbReference>
<protein>
    <submittedName>
        <fullName evidence="3">Serpin B</fullName>
    </submittedName>
</protein>
<dbReference type="EMBL" id="JAUSUR010000002">
    <property type="protein sequence ID" value="MDQ0360923.1"/>
    <property type="molecule type" value="Genomic_DNA"/>
</dbReference>
<reference evidence="3 4" key="1">
    <citation type="submission" date="2023-07" db="EMBL/GenBank/DDBJ databases">
        <title>Genomic Encyclopedia of Type Strains, Phase IV (KMG-IV): sequencing the most valuable type-strain genomes for metagenomic binning, comparative biology and taxonomic classification.</title>
        <authorList>
            <person name="Goeker M."/>
        </authorList>
    </citation>
    <scope>NUCLEOTIDE SEQUENCE [LARGE SCALE GENOMIC DNA]</scope>
    <source>
        <strain evidence="3 4">DSM 16784</strain>
    </source>
</reference>
<dbReference type="SMART" id="SM00093">
    <property type="entry name" value="SERPIN"/>
    <property type="match status" value="1"/>
</dbReference>
<dbReference type="PROSITE" id="PS51257">
    <property type="entry name" value="PROKAR_LIPOPROTEIN"/>
    <property type="match status" value="1"/>
</dbReference>
<dbReference type="InterPro" id="IPR023795">
    <property type="entry name" value="Serpin_CS"/>
</dbReference>
<dbReference type="PANTHER" id="PTHR11461">
    <property type="entry name" value="SERINE PROTEASE INHIBITOR, SERPIN"/>
    <property type="match status" value="1"/>
</dbReference>
<evidence type="ECO:0000313" key="3">
    <source>
        <dbReference type="EMBL" id="MDQ0360923.1"/>
    </source>
</evidence>
<keyword evidence="4" id="KW-1185">Reference proteome</keyword>